<feature type="compositionally biased region" description="Acidic residues" evidence="8">
    <location>
        <begin position="1352"/>
        <end position="1364"/>
    </location>
</feature>
<dbReference type="GO" id="GO:0004525">
    <property type="term" value="F:ribonuclease III activity"/>
    <property type="evidence" value="ECO:0007669"/>
    <property type="project" value="InterPro"/>
</dbReference>
<dbReference type="Gene3D" id="2.170.260.10">
    <property type="entry name" value="paz domain"/>
    <property type="match status" value="1"/>
</dbReference>
<dbReference type="Gene3D" id="1.10.1520.10">
    <property type="entry name" value="Ribonuclease III domain"/>
    <property type="match status" value="2"/>
</dbReference>
<feature type="region of interest" description="Disordered" evidence="8">
    <location>
        <begin position="1351"/>
        <end position="1383"/>
    </location>
</feature>
<evidence type="ECO:0000313" key="13">
    <source>
        <dbReference type="Proteomes" id="UP000030671"/>
    </source>
</evidence>
<reference evidence="12 13" key="1">
    <citation type="journal article" date="2012" name="New Phytol.">
        <title>Insight into trade-off between wood decay and parasitism from the genome of a fungal forest pathogen.</title>
        <authorList>
            <person name="Olson A."/>
            <person name="Aerts A."/>
            <person name="Asiegbu F."/>
            <person name="Belbahri L."/>
            <person name="Bouzid O."/>
            <person name="Broberg A."/>
            <person name="Canback B."/>
            <person name="Coutinho P.M."/>
            <person name="Cullen D."/>
            <person name="Dalman K."/>
            <person name="Deflorio G."/>
            <person name="van Diepen L.T."/>
            <person name="Dunand C."/>
            <person name="Duplessis S."/>
            <person name="Durling M."/>
            <person name="Gonthier P."/>
            <person name="Grimwood J."/>
            <person name="Fossdal C.G."/>
            <person name="Hansson D."/>
            <person name="Henrissat B."/>
            <person name="Hietala A."/>
            <person name="Himmelstrand K."/>
            <person name="Hoffmeister D."/>
            <person name="Hogberg N."/>
            <person name="James T.Y."/>
            <person name="Karlsson M."/>
            <person name="Kohler A."/>
            <person name="Kues U."/>
            <person name="Lee Y.H."/>
            <person name="Lin Y.C."/>
            <person name="Lind M."/>
            <person name="Lindquist E."/>
            <person name="Lombard V."/>
            <person name="Lucas S."/>
            <person name="Lunden K."/>
            <person name="Morin E."/>
            <person name="Murat C."/>
            <person name="Park J."/>
            <person name="Raffaello T."/>
            <person name="Rouze P."/>
            <person name="Salamov A."/>
            <person name="Schmutz J."/>
            <person name="Solheim H."/>
            <person name="Stahlberg J."/>
            <person name="Velez H."/>
            <person name="de Vries R.P."/>
            <person name="Wiebenga A."/>
            <person name="Woodward S."/>
            <person name="Yakovlev I."/>
            <person name="Garbelotto M."/>
            <person name="Martin F."/>
            <person name="Grigoriev I.V."/>
            <person name="Stenlid J."/>
        </authorList>
    </citation>
    <scope>NUCLEOTIDE SEQUENCE [LARGE SCALE GENOMIC DNA]</scope>
    <source>
        <strain evidence="12 13">TC 32-1</strain>
    </source>
</reference>
<keyword evidence="6" id="KW-0067">ATP-binding</keyword>
<dbReference type="PANTHER" id="PTHR14950">
    <property type="entry name" value="DICER-RELATED"/>
    <property type="match status" value="1"/>
</dbReference>
<dbReference type="EMBL" id="KI925456">
    <property type="protein sequence ID" value="ETW84382.1"/>
    <property type="molecule type" value="Genomic_DNA"/>
</dbReference>
<feature type="compositionally biased region" description="Acidic residues" evidence="8">
    <location>
        <begin position="378"/>
        <end position="388"/>
    </location>
</feature>
<keyword evidence="3" id="KW-0547">Nucleotide-binding</keyword>
<evidence type="ECO:0000256" key="5">
    <source>
        <dbReference type="ARBA" id="ARBA00022806"/>
    </source>
</evidence>
<evidence type="ECO:0000259" key="9">
    <source>
        <dbReference type="PROSITE" id="PS50142"/>
    </source>
</evidence>
<feature type="domain" description="Dicer dsRNA-binding fold" evidence="11">
    <location>
        <begin position="405"/>
        <end position="502"/>
    </location>
</feature>
<dbReference type="InterPro" id="IPR027417">
    <property type="entry name" value="P-loop_NTPase"/>
</dbReference>
<feature type="domain" description="PAZ" evidence="10">
    <location>
        <begin position="664"/>
        <end position="793"/>
    </location>
</feature>
<feature type="region of interest" description="Disordered" evidence="8">
    <location>
        <begin position="361"/>
        <end position="397"/>
    </location>
</feature>
<dbReference type="InterPro" id="IPR036389">
    <property type="entry name" value="RNase_III_sf"/>
</dbReference>
<evidence type="ECO:0000256" key="2">
    <source>
        <dbReference type="ARBA" id="ARBA00022737"/>
    </source>
</evidence>
<dbReference type="GO" id="GO:0030422">
    <property type="term" value="P:siRNA processing"/>
    <property type="evidence" value="ECO:0007669"/>
    <property type="project" value="TreeGrafter"/>
</dbReference>
<dbReference type="STRING" id="747525.W4KEW2"/>
<keyword evidence="7" id="KW-0694">RNA-binding</keyword>
<evidence type="ECO:0000256" key="6">
    <source>
        <dbReference type="ARBA" id="ARBA00022840"/>
    </source>
</evidence>
<dbReference type="Pfam" id="PF00636">
    <property type="entry name" value="Ribonuclease_3"/>
    <property type="match status" value="2"/>
</dbReference>
<dbReference type="HOGENOM" id="CLU_000907_4_2_1"/>
<organism evidence="12 13">
    <name type="scientific">Heterobasidion irregulare (strain TC 32-1)</name>
    <dbReference type="NCBI Taxonomy" id="747525"/>
    <lineage>
        <taxon>Eukaryota</taxon>
        <taxon>Fungi</taxon>
        <taxon>Dikarya</taxon>
        <taxon>Basidiomycota</taxon>
        <taxon>Agaricomycotina</taxon>
        <taxon>Agaricomycetes</taxon>
        <taxon>Russulales</taxon>
        <taxon>Bondarzewiaceae</taxon>
        <taxon>Heterobasidion</taxon>
        <taxon>Heterobasidion annosum species complex</taxon>
    </lineage>
</organism>
<evidence type="ECO:0008006" key="14">
    <source>
        <dbReference type="Google" id="ProtNLM"/>
    </source>
</evidence>
<evidence type="ECO:0000256" key="1">
    <source>
        <dbReference type="ARBA" id="ARBA00001946"/>
    </source>
</evidence>
<comment type="cofactor">
    <cofactor evidence="1">
        <name>Mg(2+)</name>
        <dbReference type="ChEBI" id="CHEBI:18420"/>
    </cofactor>
</comment>
<evidence type="ECO:0000256" key="8">
    <source>
        <dbReference type="SAM" id="MobiDB-lite"/>
    </source>
</evidence>
<keyword evidence="2" id="KW-0677">Repeat</keyword>
<dbReference type="OrthoDB" id="416741at2759"/>
<keyword evidence="4" id="KW-0378">Hydrolase</keyword>
<evidence type="ECO:0000313" key="12">
    <source>
        <dbReference type="EMBL" id="ETW84382.1"/>
    </source>
</evidence>
<dbReference type="PANTHER" id="PTHR14950:SF37">
    <property type="entry name" value="ENDORIBONUCLEASE DICER"/>
    <property type="match status" value="1"/>
</dbReference>
<dbReference type="RefSeq" id="XP_009544060.1">
    <property type="nucleotide sequence ID" value="XM_009545765.1"/>
</dbReference>
<sequence length="1383" mass="155207">QIHAIFICDARPVKDKEFHPIVRMMSDFYSVLDEHSRPRILACISGQFYFDATMMKLEETLKAVVFGVSDETRADLLAIPDRPHEAVVFFEQPSKHPYTLLYKQLRQMDKEGTSMYRHFSAARHALVEVGSCASDLVWRRALGDIDTANILAHDEDEGAEDEDTLDSETSQARATAQIRSLLRNWTFAMPNLDPSSRGFNVSPKFLKLVNILRTCQPYGDTFRGIVFVQKRAVALVMVDLLRTLDMAYIRPHALVGGPTANLQAQSDIIHGFGMGTYNLLVATKCAEDLDLPKASVVVRYDIFESQVSYAYSRARTRGRESHLVHMLQRGNDTHRRILRQVTQFDMALQVWAERVANSPRGAVPPRVLHETHDPYLSESEDEDGDEPESYIKDPTTSGRIRLQDATGIIYRFASTLSDCDDEAAGTPLFEFEDTVQETSGQPQFICSVGLSSEIPIPHIRGPSCASISQARRAACFQTCLALFDKGLLDYHFFPQPLHSVTSRRRAPEILGSSQNKLNGTRSYPRKQPDFWSNGMLPSSKLNRLYPTILTTDQSFNSSEVYSPMIILTRLPLPSLSSFKLFDSGVATDVHLRRGAAFEIDEERLYDLYRYTIRICRALLNKPFVCPLDRVPYFFAPIKSSWNDLPDSNRARWNLSSVVNEIPWDLVALAARDWVVPLRSGSVQSISDDMQNAIIQDRWVEFTRRYYAIQVRPDLTPLSKPPDSQREEDYDNLVEYCKEHRKGFIGLNDYGQPLIQVDRVPPVMNRLNPMIKTVSTPTKPPARYLIPELCAKFTIPASTFRTALLLPSIMRRIDDLLLVKELNASLFDHSISEHQLHAAISAPSAGLQFDYERLELLGDAYLKYLSSIYLFVTNPSQHEGALHSARLRIISNKALLLNADRAGLPPFIQAKPFVSKLWQPPNFEVLPPPQVHADPPREEDKSRKDIEDGAPLITIKPRGENESASSLVPTEGSAWDGSTLPATVPGYRSKRKRQQEEQNIHWLGDKAVADVAEAIVGAAYVTGGREAALKASKALCIAVPRVDRWSDFGKKALAPPPDVTAKLRPGSIQAVEKIIGHKFQRPHILAQALTHASIQGYEMTCYERLEFIGDAILDFLVIRHIFDRDTQLSPGALTLLKGAMVSNSALAAVCIQAGLHEHLIFESFTLANNIQFYAENLKAKQAEEYQAAVNEDRMPGQYWLEVEPPKALSDVVESIIGAIYISDNFSPRGVEIFFDNVLKPFYDMHITLKTLSHHPTKILFELFQAQGCQLFQMVKSKTVDQQYTRCDVVVHDIILASADDSTSALAAKRASYRALDALEGDSDFMTRTCDCRALNLAKKAQKKGFKEAMADFSDAEENDEDEDLMAVEGALAEEANGESEEGEV</sequence>
<dbReference type="PROSITE" id="PS50142">
    <property type="entry name" value="RNASE_3_2"/>
    <property type="match status" value="2"/>
</dbReference>
<dbReference type="Gene3D" id="3.40.50.300">
    <property type="entry name" value="P-loop containing nucleotide triphosphate hydrolases"/>
    <property type="match status" value="1"/>
</dbReference>
<dbReference type="GO" id="GO:0003723">
    <property type="term" value="F:RNA binding"/>
    <property type="evidence" value="ECO:0007669"/>
    <property type="project" value="UniProtKB-UniRule"/>
</dbReference>
<feature type="domain" description="RNase III" evidence="9">
    <location>
        <begin position="835"/>
        <end position="1023"/>
    </location>
</feature>
<dbReference type="GeneID" id="20670112"/>
<accession>W4KEW2</accession>
<dbReference type="InterPro" id="IPR000999">
    <property type="entry name" value="RNase_III_dom"/>
</dbReference>
<name>W4KEW2_HETIT</name>
<evidence type="ECO:0000259" key="10">
    <source>
        <dbReference type="PROSITE" id="PS50821"/>
    </source>
</evidence>
<evidence type="ECO:0000256" key="4">
    <source>
        <dbReference type="ARBA" id="ARBA00022801"/>
    </source>
</evidence>
<evidence type="ECO:0000256" key="7">
    <source>
        <dbReference type="PROSITE-ProRule" id="PRU00657"/>
    </source>
</evidence>
<dbReference type="CDD" id="cd00593">
    <property type="entry name" value="RIBOc"/>
    <property type="match status" value="2"/>
</dbReference>
<dbReference type="eggNOG" id="KOG0701">
    <property type="taxonomic scope" value="Eukaryota"/>
</dbReference>
<dbReference type="PROSITE" id="PS51327">
    <property type="entry name" value="DICER_DSRBF"/>
    <property type="match status" value="1"/>
</dbReference>
<dbReference type="InterPro" id="IPR038248">
    <property type="entry name" value="Dicer_dimer_sf"/>
</dbReference>
<dbReference type="SUPFAM" id="SSF69065">
    <property type="entry name" value="RNase III domain-like"/>
    <property type="match status" value="2"/>
</dbReference>
<dbReference type="SUPFAM" id="SSF54768">
    <property type="entry name" value="dsRNA-binding domain-like"/>
    <property type="match status" value="1"/>
</dbReference>
<dbReference type="GO" id="GO:0005737">
    <property type="term" value="C:cytoplasm"/>
    <property type="evidence" value="ECO:0007669"/>
    <property type="project" value="TreeGrafter"/>
</dbReference>
<feature type="compositionally biased region" description="Basic and acidic residues" evidence="8">
    <location>
        <begin position="933"/>
        <end position="946"/>
    </location>
</feature>
<dbReference type="PROSITE" id="PS50821">
    <property type="entry name" value="PAZ"/>
    <property type="match status" value="1"/>
</dbReference>
<feature type="domain" description="RNase III" evidence="9">
    <location>
        <begin position="1067"/>
        <end position="1223"/>
    </location>
</feature>
<feature type="compositionally biased region" description="Acidic residues" evidence="8">
    <location>
        <begin position="1374"/>
        <end position="1383"/>
    </location>
</feature>
<dbReference type="Proteomes" id="UP000030671">
    <property type="component" value="Unassembled WGS sequence"/>
</dbReference>
<protein>
    <recommendedName>
        <fullName evidence="14">Dicer-like protein 1</fullName>
    </recommendedName>
</protein>
<evidence type="ECO:0000259" key="11">
    <source>
        <dbReference type="PROSITE" id="PS51327"/>
    </source>
</evidence>
<dbReference type="SUPFAM" id="SSF52540">
    <property type="entry name" value="P-loop containing nucleoside triphosphate hydrolases"/>
    <property type="match status" value="1"/>
</dbReference>
<feature type="region of interest" description="Disordered" evidence="8">
    <location>
        <begin position="924"/>
        <end position="992"/>
    </location>
</feature>
<dbReference type="InParanoid" id="W4KEW2"/>
<dbReference type="SMART" id="SM00535">
    <property type="entry name" value="RIBOc"/>
    <property type="match status" value="2"/>
</dbReference>
<dbReference type="InterPro" id="IPR005034">
    <property type="entry name" value="Dicer_dimerisation"/>
</dbReference>
<dbReference type="GO" id="GO:0005524">
    <property type="term" value="F:ATP binding"/>
    <property type="evidence" value="ECO:0007669"/>
    <property type="project" value="UniProtKB-KW"/>
</dbReference>
<dbReference type="KEGG" id="hir:HETIRDRAFT_314326"/>
<dbReference type="Gene3D" id="3.30.160.380">
    <property type="entry name" value="Dicer dimerisation domain"/>
    <property type="match status" value="1"/>
</dbReference>
<dbReference type="GO" id="GO:0005634">
    <property type="term" value="C:nucleus"/>
    <property type="evidence" value="ECO:0007669"/>
    <property type="project" value="TreeGrafter"/>
</dbReference>
<proteinExistence type="predicted"/>
<evidence type="ECO:0000256" key="3">
    <source>
        <dbReference type="ARBA" id="ARBA00022741"/>
    </source>
</evidence>
<dbReference type="InterPro" id="IPR003100">
    <property type="entry name" value="PAZ_dom"/>
</dbReference>
<dbReference type="Pfam" id="PF03368">
    <property type="entry name" value="Dicer_dimer"/>
    <property type="match status" value="1"/>
</dbReference>
<keyword evidence="13" id="KW-1185">Reference proteome</keyword>
<feature type="non-terminal residue" evidence="12">
    <location>
        <position position="1"/>
    </location>
</feature>
<gene>
    <name evidence="12" type="ORF">HETIRDRAFT_314326</name>
</gene>
<keyword evidence="5" id="KW-0347">Helicase</keyword>
<dbReference type="GO" id="GO:0004386">
    <property type="term" value="F:helicase activity"/>
    <property type="evidence" value="ECO:0007669"/>
    <property type="project" value="UniProtKB-KW"/>
</dbReference>